<dbReference type="Gene3D" id="2.60.120.620">
    <property type="entry name" value="q2cbj1_9rhob like domain"/>
    <property type="match status" value="1"/>
</dbReference>
<comment type="cofactor">
    <cofactor evidence="1">
        <name>L-ascorbate</name>
        <dbReference type="ChEBI" id="CHEBI:38290"/>
    </cofactor>
</comment>
<evidence type="ECO:0000259" key="6">
    <source>
        <dbReference type="PROSITE" id="PS51471"/>
    </source>
</evidence>
<name>A0AAD3H5V3_9STRA</name>
<dbReference type="InterPro" id="IPR010710">
    <property type="entry name" value="DUF1289"/>
</dbReference>
<comment type="caution">
    <text evidence="7">The sequence shown here is derived from an EMBL/GenBank/DDBJ whole genome shotgun (WGS) entry which is preliminary data.</text>
</comment>
<dbReference type="SMART" id="SM00702">
    <property type="entry name" value="P4Hc"/>
    <property type="match status" value="1"/>
</dbReference>
<organism evidence="7 8">
    <name type="scientific">Chaetoceros tenuissimus</name>
    <dbReference type="NCBI Taxonomy" id="426638"/>
    <lineage>
        <taxon>Eukaryota</taxon>
        <taxon>Sar</taxon>
        <taxon>Stramenopiles</taxon>
        <taxon>Ochrophyta</taxon>
        <taxon>Bacillariophyta</taxon>
        <taxon>Coscinodiscophyceae</taxon>
        <taxon>Chaetocerotophycidae</taxon>
        <taxon>Chaetocerotales</taxon>
        <taxon>Chaetocerotaceae</taxon>
        <taxon>Chaetoceros</taxon>
    </lineage>
</organism>
<keyword evidence="5" id="KW-0408">Iron</keyword>
<accession>A0AAD3H5V3</accession>
<dbReference type="Pfam" id="PF06945">
    <property type="entry name" value="DUF1289"/>
    <property type="match status" value="1"/>
</dbReference>
<feature type="domain" description="Fe2OG dioxygenase" evidence="6">
    <location>
        <begin position="309"/>
        <end position="407"/>
    </location>
</feature>
<evidence type="ECO:0000256" key="1">
    <source>
        <dbReference type="ARBA" id="ARBA00001961"/>
    </source>
</evidence>
<dbReference type="GO" id="GO:0051213">
    <property type="term" value="F:dioxygenase activity"/>
    <property type="evidence" value="ECO:0007669"/>
    <property type="project" value="UniProtKB-KW"/>
</dbReference>
<dbReference type="GO" id="GO:0031418">
    <property type="term" value="F:L-ascorbic acid binding"/>
    <property type="evidence" value="ECO:0007669"/>
    <property type="project" value="InterPro"/>
</dbReference>
<dbReference type="InterPro" id="IPR006620">
    <property type="entry name" value="Pro_4_hyd_alph"/>
</dbReference>
<evidence type="ECO:0000256" key="5">
    <source>
        <dbReference type="ARBA" id="ARBA00023004"/>
    </source>
</evidence>
<dbReference type="InterPro" id="IPR044862">
    <property type="entry name" value="Pro_4_hyd_alph_FE2OG_OXY"/>
</dbReference>
<dbReference type="SUPFAM" id="SSF51197">
    <property type="entry name" value="Clavaminate synthase-like"/>
    <property type="match status" value="1"/>
</dbReference>
<dbReference type="GO" id="GO:0005506">
    <property type="term" value="F:iron ion binding"/>
    <property type="evidence" value="ECO:0007669"/>
    <property type="project" value="InterPro"/>
</dbReference>
<keyword evidence="4" id="KW-0560">Oxidoreductase</keyword>
<sequence length="410" mass="45986">MEPVEKYYALEDAADRSMAAKFDGAVEENELRSQAQGWLQLSKGESTGEIDLDEASDIIQDSIPYEDTKVDIIKKEMSLDFPSTPCTRICRYNKSFFDGNICIGCFRDVHEISNWSSMAPIEKSYALEDAIDRIQDSEYFAGSVTSEDLRRQAQQWASISKVGYEEGLGKWQSIDIKNGNEESVVSSTFDYTSFIEGESILVLEDLISTEELTSIKVAADEIQARNSSERMSKGLKNEGLVRIPLIDAAQRASKLNTPFADTFPRDIDDKLNTILSKVLDRLDSDHERLIERLLSCHRLQNLFKNDMLQFSSREPAVNVYTKGGSFRPHEDGQQLTVLIYLSHPTEFDGGGTAFWPQDSRGHRVEDPSLIIAPNAGTVMIFRGDVTHSGLQINHGRRQVFVASFSPSKKG</sequence>
<dbReference type="GO" id="GO:0016705">
    <property type="term" value="F:oxidoreductase activity, acting on paired donors, with incorporation or reduction of molecular oxygen"/>
    <property type="evidence" value="ECO:0007669"/>
    <property type="project" value="InterPro"/>
</dbReference>
<evidence type="ECO:0000313" key="8">
    <source>
        <dbReference type="Proteomes" id="UP001054902"/>
    </source>
</evidence>
<evidence type="ECO:0000256" key="4">
    <source>
        <dbReference type="ARBA" id="ARBA00023002"/>
    </source>
</evidence>
<dbReference type="EMBL" id="BLLK01000045">
    <property type="protein sequence ID" value="GFH51515.1"/>
    <property type="molecule type" value="Genomic_DNA"/>
</dbReference>
<proteinExistence type="predicted"/>
<dbReference type="PROSITE" id="PS51471">
    <property type="entry name" value="FE2OG_OXY"/>
    <property type="match status" value="1"/>
</dbReference>
<dbReference type="Proteomes" id="UP001054902">
    <property type="component" value="Unassembled WGS sequence"/>
</dbReference>
<dbReference type="InterPro" id="IPR005123">
    <property type="entry name" value="Oxoglu/Fe-dep_dioxygenase_dom"/>
</dbReference>
<dbReference type="Pfam" id="PF13640">
    <property type="entry name" value="2OG-FeII_Oxy_3"/>
    <property type="match status" value="1"/>
</dbReference>
<reference evidence="7 8" key="1">
    <citation type="journal article" date="2021" name="Sci. Rep.">
        <title>The genome of the diatom Chaetoceros tenuissimus carries an ancient integrated fragment of an extant virus.</title>
        <authorList>
            <person name="Hongo Y."/>
            <person name="Kimura K."/>
            <person name="Takaki Y."/>
            <person name="Yoshida Y."/>
            <person name="Baba S."/>
            <person name="Kobayashi G."/>
            <person name="Nagasaki K."/>
            <person name="Hano T."/>
            <person name="Tomaru Y."/>
        </authorList>
    </citation>
    <scope>NUCLEOTIDE SEQUENCE [LARGE SCALE GENOMIC DNA]</scope>
    <source>
        <strain evidence="7 8">NIES-3715</strain>
    </source>
</reference>
<gene>
    <name evidence="7" type="ORF">CTEN210_07991</name>
</gene>
<keyword evidence="2" id="KW-0479">Metal-binding</keyword>
<evidence type="ECO:0000256" key="2">
    <source>
        <dbReference type="ARBA" id="ARBA00022723"/>
    </source>
</evidence>
<evidence type="ECO:0000256" key="3">
    <source>
        <dbReference type="ARBA" id="ARBA00022964"/>
    </source>
</evidence>
<dbReference type="AlphaFoldDB" id="A0AAD3H5V3"/>
<protein>
    <recommendedName>
        <fullName evidence="6">Fe2OG dioxygenase domain-containing protein</fullName>
    </recommendedName>
</protein>
<evidence type="ECO:0000313" key="7">
    <source>
        <dbReference type="EMBL" id="GFH51515.1"/>
    </source>
</evidence>
<keyword evidence="3" id="KW-0223">Dioxygenase</keyword>
<keyword evidence="8" id="KW-1185">Reference proteome</keyword>